<dbReference type="PANTHER" id="PTHR43737:SF1">
    <property type="entry name" value="DUF1501 DOMAIN-CONTAINING PROTEIN"/>
    <property type="match status" value="1"/>
</dbReference>
<dbReference type="PROSITE" id="PS51318">
    <property type="entry name" value="TAT"/>
    <property type="match status" value="1"/>
</dbReference>
<proteinExistence type="predicted"/>
<organism evidence="2 3">
    <name type="scientific">Thalassoglobus polymorphus</name>
    <dbReference type="NCBI Taxonomy" id="2527994"/>
    <lineage>
        <taxon>Bacteria</taxon>
        <taxon>Pseudomonadati</taxon>
        <taxon>Planctomycetota</taxon>
        <taxon>Planctomycetia</taxon>
        <taxon>Planctomycetales</taxon>
        <taxon>Planctomycetaceae</taxon>
        <taxon>Thalassoglobus</taxon>
    </lineage>
</organism>
<feature type="region of interest" description="Disordered" evidence="1">
    <location>
        <begin position="362"/>
        <end position="382"/>
    </location>
</feature>
<dbReference type="RefSeq" id="WP_145198389.1">
    <property type="nucleotide sequence ID" value="NZ_CP036267.1"/>
</dbReference>
<dbReference type="InterPro" id="IPR006311">
    <property type="entry name" value="TAT_signal"/>
</dbReference>
<reference evidence="2 3" key="1">
    <citation type="submission" date="2019-02" db="EMBL/GenBank/DDBJ databases">
        <title>Deep-cultivation of Planctomycetes and their phenomic and genomic characterization uncovers novel biology.</title>
        <authorList>
            <person name="Wiegand S."/>
            <person name="Jogler M."/>
            <person name="Boedeker C."/>
            <person name="Pinto D."/>
            <person name="Vollmers J."/>
            <person name="Rivas-Marin E."/>
            <person name="Kohn T."/>
            <person name="Peeters S.H."/>
            <person name="Heuer A."/>
            <person name="Rast P."/>
            <person name="Oberbeckmann S."/>
            <person name="Bunk B."/>
            <person name="Jeske O."/>
            <person name="Meyerdierks A."/>
            <person name="Storesund J.E."/>
            <person name="Kallscheuer N."/>
            <person name="Luecker S."/>
            <person name="Lage O.M."/>
            <person name="Pohl T."/>
            <person name="Merkel B.J."/>
            <person name="Hornburger P."/>
            <person name="Mueller R.-W."/>
            <person name="Bruemmer F."/>
            <person name="Labrenz M."/>
            <person name="Spormann A.M."/>
            <person name="Op den Camp H."/>
            <person name="Overmann J."/>
            <person name="Amann R."/>
            <person name="Jetten M.S.M."/>
            <person name="Mascher T."/>
            <person name="Medema M.H."/>
            <person name="Devos D.P."/>
            <person name="Kaster A.-K."/>
            <person name="Ovreas L."/>
            <person name="Rohde M."/>
            <person name="Galperin M.Y."/>
            <person name="Jogler C."/>
        </authorList>
    </citation>
    <scope>NUCLEOTIDE SEQUENCE [LARGE SCALE GENOMIC DNA]</scope>
    <source>
        <strain evidence="2 3">Mal48</strain>
    </source>
</reference>
<name>A0A517QMG3_9PLAN</name>
<keyword evidence="3" id="KW-1185">Reference proteome</keyword>
<dbReference type="Proteomes" id="UP000315724">
    <property type="component" value="Chromosome"/>
</dbReference>
<dbReference type="InterPro" id="IPR017850">
    <property type="entry name" value="Alkaline_phosphatase_core_sf"/>
</dbReference>
<dbReference type="EMBL" id="CP036267">
    <property type="protein sequence ID" value="QDT32828.1"/>
    <property type="molecule type" value="Genomic_DNA"/>
</dbReference>
<evidence type="ECO:0008006" key="4">
    <source>
        <dbReference type="Google" id="ProtNLM"/>
    </source>
</evidence>
<accession>A0A517QMG3</accession>
<dbReference type="Pfam" id="PF07394">
    <property type="entry name" value="DUF1501"/>
    <property type="match status" value="1"/>
</dbReference>
<dbReference type="KEGG" id="tpol:Mal48_20750"/>
<gene>
    <name evidence="2" type="ORF">Mal48_20750</name>
</gene>
<dbReference type="SUPFAM" id="SSF53649">
    <property type="entry name" value="Alkaline phosphatase-like"/>
    <property type="match status" value="1"/>
</dbReference>
<evidence type="ECO:0000313" key="2">
    <source>
        <dbReference type="EMBL" id="QDT32828.1"/>
    </source>
</evidence>
<dbReference type="AlphaFoldDB" id="A0A517QMG3"/>
<dbReference type="Gene3D" id="3.40.720.10">
    <property type="entry name" value="Alkaline Phosphatase, subunit A"/>
    <property type="match status" value="1"/>
</dbReference>
<feature type="region of interest" description="Disordered" evidence="1">
    <location>
        <begin position="398"/>
        <end position="418"/>
    </location>
</feature>
<evidence type="ECO:0000313" key="3">
    <source>
        <dbReference type="Proteomes" id="UP000315724"/>
    </source>
</evidence>
<sequence>MFRLSLGSTGRYCDGVSRRSFLQIGMAGMGSLGMSDILRAKAQAGSSSQAETSLILIWLDGGPSHMDTYDPKPDAPSEYRGIWNHIPTNVPGIDITELFPLQAKLADRYSLVRSVHHNAGDHFTAGHWMLTGRGGVNGAMKAQKYPFFGAVATKVLGPRVAGMPAFVGVPYSMSIGIRPGYFGGHYLGVENNPFETVGDPNNDNFKVQNLNLAKGLNLDRLTERRSLTVHFDEVRRLMDKSKAMQTTDQFEQEAYELVTGARARDAFDIQQETPENRDRYGRNSWGQSVLLARRLVEAGSTIVTCHFGGWDSHWDHQARMETYLPKVDLAVSGLLNDLKERGLDEKVMVVVCGEFGRTPKMNNGGNGGAPMSKGTPGRDHWGNALSVLMAGGGLKGGTVVGATNKRGEHPTERPVRPGDLHHTILRQLGVDPTLNFLNHAGRPIPAVDHGAVIEELIA</sequence>
<dbReference type="PANTHER" id="PTHR43737">
    <property type="entry name" value="BLL7424 PROTEIN"/>
    <property type="match status" value="1"/>
</dbReference>
<evidence type="ECO:0000256" key="1">
    <source>
        <dbReference type="SAM" id="MobiDB-lite"/>
    </source>
</evidence>
<feature type="compositionally biased region" description="Basic and acidic residues" evidence="1">
    <location>
        <begin position="405"/>
        <end position="418"/>
    </location>
</feature>
<dbReference type="OrthoDB" id="127333at2"/>
<protein>
    <recommendedName>
        <fullName evidence="4">DUF1501 domain-containing protein</fullName>
    </recommendedName>
</protein>
<dbReference type="InterPro" id="IPR010869">
    <property type="entry name" value="DUF1501"/>
</dbReference>